<name>A0A5B7E782_PORTR</name>
<gene>
    <name evidence="2" type="ORF">E2C01_023134</name>
</gene>
<evidence type="ECO:0000313" key="3">
    <source>
        <dbReference type="Proteomes" id="UP000324222"/>
    </source>
</evidence>
<reference evidence="2 3" key="1">
    <citation type="submission" date="2019-05" db="EMBL/GenBank/DDBJ databases">
        <title>Another draft genome of Portunus trituberculatus and its Hox gene families provides insights of decapod evolution.</title>
        <authorList>
            <person name="Jeong J.-H."/>
            <person name="Song I."/>
            <person name="Kim S."/>
            <person name="Choi T."/>
            <person name="Kim D."/>
            <person name="Ryu S."/>
            <person name="Kim W."/>
        </authorList>
    </citation>
    <scope>NUCLEOTIDE SEQUENCE [LARGE SCALE GENOMIC DNA]</scope>
    <source>
        <tissue evidence="2">Muscle</tissue>
    </source>
</reference>
<protein>
    <submittedName>
        <fullName evidence="2">Uncharacterized protein</fullName>
    </submittedName>
</protein>
<accession>A0A5B7E782</accession>
<keyword evidence="3" id="KW-1185">Reference proteome</keyword>
<comment type="caution">
    <text evidence="2">The sequence shown here is derived from an EMBL/GenBank/DDBJ whole genome shotgun (WGS) entry which is preliminary data.</text>
</comment>
<feature type="region of interest" description="Disordered" evidence="1">
    <location>
        <begin position="97"/>
        <end position="121"/>
    </location>
</feature>
<dbReference type="AlphaFoldDB" id="A0A5B7E782"/>
<organism evidence="2 3">
    <name type="scientific">Portunus trituberculatus</name>
    <name type="common">Swimming crab</name>
    <name type="synonym">Neptunus trituberculatus</name>
    <dbReference type="NCBI Taxonomy" id="210409"/>
    <lineage>
        <taxon>Eukaryota</taxon>
        <taxon>Metazoa</taxon>
        <taxon>Ecdysozoa</taxon>
        <taxon>Arthropoda</taxon>
        <taxon>Crustacea</taxon>
        <taxon>Multicrustacea</taxon>
        <taxon>Malacostraca</taxon>
        <taxon>Eumalacostraca</taxon>
        <taxon>Eucarida</taxon>
        <taxon>Decapoda</taxon>
        <taxon>Pleocyemata</taxon>
        <taxon>Brachyura</taxon>
        <taxon>Eubrachyura</taxon>
        <taxon>Portunoidea</taxon>
        <taxon>Portunidae</taxon>
        <taxon>Portuninae</taxon>
        <taxon>Portunus</taxon>
    </lineage>
</organism>
<evidence type="ECO:0000256" key="1">
    <source>
        <dbReference type="SAM" id="MobiDB-lite"/>
    </source>
</evidence>
<evidence type="ECO:0000313" key="2">
    <source>
        <dbReference type="EMBL" id="MPC29881.1"/>
    </source>
</evidence>
<proteinExistence type="predicted"/>
<dbReference type="Proteomes" id="UP000324222">
    <property type="component" value="Unassembled WGS sequence"/>
</dbReference>
<sequence length="138" mass="14812">MSQAVRRSNGVGICGGGSIFSTRGGRQTLLNISENRRRGYVSVVRSGMGVYGWRWWSVSGGTQAFHHKAEGVGRSGGHMFREVEVLFGGAGMWETRAAGRKAPGRRPTGAGDGKGGSRGSLNGWVRFFKSDLHNDQPS</sequence>
<dbReference type="EMBL" id="VSRR010002155">
    <property type="protein sequence ID" value="MPC29881.1"/>
    <property type="molecule type" value="Genomic_DNA"/>
</dbReference>